<dbReference type="SUPFAM" id="SSF48371">
    <property type="entry name" value="ARM repeat"/>
    <property type="match status" value="2"/>
</dbReference>
<comment type="subcellular location">
    <subcellularLocation>
        <location evidence="16">Chromosome</location>
        <location evidence="16">Telomere</location>
    </subcellularLocation>
    <subcellularLocation>
        <location evidence="1 16">Nucleus</location>
    </subcellularLocation>
</comment>
<dbReference type="SUPFAM" id="SSF56112">
    <property type="entry name" value="Protein kinase-like (PK-like)"/>
    <property type="match status" value="1"/>
</dbReference>
<evidence type="ECO:0000259" key="19">
    <source>
        <dbReference type="PROSITE" id="PS51189"/>
    </source>
</evidence>
<evidence type="ECO:0000256" key="2">
    <source>
        <dbReference type="ARBA" id="ARBA00010769"/>
    </source>
</evidence>
<dbReference type="Pfam" id="PF00454">
    <property type="entry name" value="PI3_PI4_kinase"/>
    <property type="match status" value="1"/>
</dbReference>
<dbReference type="SMART" id="SM01342">
    <property type="entry name" value="TAN"/>
    <property type="match status" value="1"/>
</dbReference>
<dbReference type="GO" id="GO:0106310">
    <property type="term" value="F:protein serine kinase activity"/>
    <property type="evidence" value="ECO:0007669"/>
    <property type="project" value="RHEA"/>
</dbReference>
<keyword evidence="7 16" id="KW-0808">Transferase</keyword>
<dbReference type="GO" id="GO:0005524">
    <property type="term" value="F:ATP binding"/>
    <property type="evidence" value="ECO:0007669"/>
    <property type="project" value="UniProtKB-KW"/>
</dbReference>
<keyword evidence="9 16" id="KW-0227">DNA damage</keyword>
<dbReference type="Pfam" id="PF11640">
    <property type="entry name" value="TAN"/>
    <property type="match status" value="1"/>
</dbReference>
<dbReference type="Proteomes" id="UP000217199">
    <property type="component" value="Unassembled WGS sequence"/>
</dbReference>
<comment type="caution">
    <text evidence="21">The sequence shown here is derived from an EMBL/GenBank/DDBJ whole genome shotgun (WGS) entry which is preliminary data.</text>
</comment>
<dbReference type="InterPro" id="IPR011009">
    <property type="entry name" value="Kinase-like_dom_sf"/>
</dbReference>
<dbReference type="CDD" id="cd05171">
    <property type="entry name" value="PIKKc_ATM"/>
    <property type="match status" value="1"/>
</dbReference>
<dbReference type="SMART" id="SM01343">
    <property type="entry name" value="FATC"/>
    <property type="match status" value="1"/>
</dbReference>
<comment type="catalytic activity">
    <reaction evidence="15">
        <text>L-seryl-[protein] + ATP = O-phospho-L-seryl-[protein] + ADP + H(+)</text>
        <dbReference type="Rhea" id="RHEA:17989"/>
        <dbReference type="Rhea" id="RHEA-COMP:9863"/>
        <dbReference type="Rhea" id="RHEA-COMP:11604"/>
        <dbReference type="ChEBI" id="CHEBI:15378"/>
        <dbReference type="ChEBI" id="CHEBI:29999"/>
        <dbReference type="ChEBI" id="CHEBI:30616"/>
        <dbReference type="ChEBI" id="CHEBI:83421"/>
        <dbReference type="ChEBI" id="CHEBI:456216"/>
        <dbReference type="EC" id="2.7.11.1"/>
    </reaction>
</comment>
<keyword evidence="8 16" id="KW-0547">Nucleotide-binding</keyword>
<evidence type="ECO:0000256" key="17">
    <source>
        <dbReference type="SAM" id="MobiDB-lite"/>
    </source>
</evidence>
<evidence type="ECO:0000256" key="15">
    <source>
        <dbReference type="ARBA" id="ARBA00048679"/>
    </source>
</evidence>
<dbReference type="InterPro" id="IPR014009">
    <property type="entry name" value="PIK_FAT"/>
</dbReference>
<keyword evidence="10 16" id="KW-0418">Kinase</keyword>
<dbReference type="Pfam" id="PF25030">
    <property type="entry name" value="M-HEAT_ATR"/>
    <property type="match status" value="1"/>
</dbReference>
<keyword evidence="11 16" id="KW-0067">ATP-binding</keyword>
<reference evidence="21 22" key="1">
    <citation type="journal article" date="2017" name="Mol. Ecol.">
        <title>Comparative and population genomic landscape of Phellinus noxius: A hypervariable fungus causing root rot in trees.</title>
        <authorList>
            <person name="Chung C.L."/>
            <person name="Lee T.J."/>
            <person name="Akiba M."/>
            <person name="Lee H.H."/>
            <person name="Kuo T.H."/>
            <person name="Liu D."/>
            <person name="Ke H.M."/>
            <person name="Yokoi T."/>
            <person name="Roa M.B."/>
            <person name="Lu M.J."/>
            <person name="Chang Y.Y."/>
            <person name="Ann P.J."/>
            <person name="Tsai J.N."/>
            <person name="Chen C.Y."/>
            <person name="Tzean S.S."/>
            <person name="Ota Y."/>
            <person name="Hattori T."/>
            <person name="Sahashi N."/>
            <person name="Liou R.F."/>
            <person name="Kikuchi T."/>
            <person name="Tsai I.J."/>
        </authorList>
    </citation>
    <scope>NUCLEOTIDE SEQUENCE [LARGE SCALE GENOMIC DNA]</scope>
    <source>
        <strain evidence="21 22">FFPRI411160</strain>
    </source>
</reference>
<dbReference type="PROSITE" id="PS51190">
    <property type="entry name" value="FATC"/>
    <property type="match status" value="1"/>
</dbReference>
<accession>A0A286UL55</accession>
<evidence type="ECO:0000256" key="4">
    <source>
        <dbReference type="ARBA" id="ARBA00012513"/>
    </source>
</evidence>
<dbReference type="InterPro" id="IPR018936">
    <property type="entry name" value="PI3/4_kinase_CS"/>
</dbReference>
<evidence type="ECO:0000256" key="12">
    <source>
        <dbReference type="ARBA" id="ARBA00023242"/>
    </source>
</evidence>
<feature type="domain" description="FATC" evidence="20">
    <location>
        <begin position="2945"/>
        <end position="2977"/>
    </location>
</feature>
<dbReference type="GO" id="GO:0000781">
    <property type="term" value="C:chromosome, telomeric region"/>
    <property type="evidence" value="ECO:0007669"/>
    <property type="project" value="UniProtKB-SubCell"/>
</dbReference>
<evidence type="ECO:0000256" key="5">
    <source>
        <dbReference type="ARBA" id="ARBA00014619"/>
    </source>
</evidence>
<keyword evidence="16" id="KW-0156">Chromatin regulator</keyword>
<evidence type="ECO:0000256" key="3">
    <source>
        <dbReference type="ARBA" id="ARBA00011370"/>
    </source>
</evidence>
<dbReference type="InterPro" id="IPR056802">
    <property type="entry name" value="ATR-like_M-HEAT"/>
</dbReference>
<evidence type="ECO:0000313" key="22">
    <source>
        <dbReference type="Proteomes" id="UP000217199"/>
    </source>
</evidence>
<comment type="subunit">
    <text evidence="3">Associates with DNA double-strand breaks.</text>
</comment>
<dbReference type="InterPro" id="IPR038980">
    <property type="entry name" value="ATM_plant"/>
</dbReference>
<dbReference type="InterPro" id="IPR003152">
    <property type="entry name" value="FATC_dom"/>
</dbReference>
<gene>
    <name evidence="21" type="ORF">PNOK_0516800</name>
</gene>
<evidence type="ECO:0000256" key="10">
    <source>
        <dbReference type="ARBA" id="ARBA00022777"/>
    </source>
</evidence>
<dbReference type="InterPro" id="IPR044107">
    <property type="entry name" value="PIKKc_ATM"/>
</dbReference>
<dbReference type="PROSITE" id="PS50290">
    <property type="entry name" value="PI3_4_KINASE_3"/>
    <property type="match status" value="1"/>
</dbReference>
<comment type="catalytic activity">
    <reaction evidence="14 16">
        <text>L-threonyl-[protein] + ATP = O-phospho-L-threonyl-[protein] + ADP + H(+)</text>
        <dbReference type="Rhea" id="RHEA:46608"/>
        <dbReference type="Rhea" id="RHEA-COMP:11060"/>
        <dbReference type="Rhea" id="RHEA-COMP:11605"/>
        <dbReference type="ChEBI" id="CHEBI:15378"/>
        <dbReference type="ChEBI" id="CHEBI:30013"/>
        <dbReference type="ChEBI" id="CHEBI:30616"/>
        <dbReference type="ChEBI" id="CHEBI:61977"/>
        <dbReference type="ChEBI" id="CHEBI:456216"/>
        <dbReference type="EC" id="2.7.11.1"/>
    </reaction>
</comment>
<dbReference type="Gene3D" id="3.30.1010.10">
    <property type="entry name" value="Phosphatidylinositol 3-kinase Catalytic Subunit, Chain A, domain 4"/>
    <property type="match status" value="1"/>
</dbReference>
<dbReference type="InParanoid" id="A0A286UL55"/>
<dbReference type="GO" id="GO:0035556">
    <property type="term" value="P:intracellular signal transduction"/>
    <property type="evidence" value="ECO:0007669"/>
    <property type="project" value="UniProtKB-ARBA"/>
</dbReference>
<dbReference type="InterPro" id="IPR000403">
    <property type="entry name" value="PI3/4_kinase_cat_dom"/>
</dbReference>
<evidence type="ECO:0000256" key="7">
    <source>
        <dbReference type="ARBA" id="ARBA00022679"/>
    </source>
</evidence>
<feature type="region of interest" description="Disordered" evidence="17">
    <location>
        <begin position="173"/>
        <end position="192"/>
    </location>
</feature>
<evidence type="ECO:0000259" key="18">
    <source>
        <dbReference type="PROSITE" id="PS50290"/>
    </source>
</evidence>
<keyword evidence="12 16" id="KW-0539">Nucleus</keyword>
<dbReference type="Pfam" id="PF02260">
    <property type="entry name" value="FATC"/>
    <property type="match status" value="1"/>
</dbReference>
<evidence type="ECO:0000256" key="9">
    <source>
        <dbReference type="ARBA" id="ARBA00022763"/>
    </source>
</evidence>
<dbReference type="PANTHER" id="PTHR37079:SF4">
    <property type="entry name" value="SERINE_THREONINE-PROTEIN KINASE ATM"/>
    <property type="match status" value="1"/>
</dbReference>
<dbReference type="PROSITE" id="PS00916">
    <property type="entry name" value="PI3_4_KINASE_2"/>
    <property type="match status" value="1"/>
</dbReference>
<dbReference type="EMBL" id="NBII01000004">
    <property type="protein sequence ID" value="PAV20234.1"/>
    <property type="molecule type" value="Genomic_DNA"/>
</dbReference>
<evidence type="ECO:0000256" key="13">
    <source>
        <dbReference type="ARBA" id="ARBA00025079"/>
    </source>
</evidence>
<comment type="similarity">
    <text evidence="2 16">Belongs to the PI3/PI4-kinase family. ATM subfamily.</text>
</comment>
<evidence type="ECO:0000313" key="21">
    <source>
        <dbReference type="EMBL" id="PAV20234.1"/>
    </source>
</evidence>
<evidence type="ECO:0000256" key="14">
    <source>
        <dbReference type="ARBA" id="ARBA00047899"/>
    </source>
</evidence>
<organism evidence="21 22">
    <name type="scientific">Pyrrhoderma noxium</name>
    <dbReference type="NCBI Taxonomy" id="2282107"/>
    <lineage>
        <taxon>Eukaryota</taxon>
        <taxon>Fungi</taxon>
        <taxon>Dikarya</taxon>
        <taxon>Basidiomycota</taxon>
        <taxon>Agaricomycotina</taxon>
        <taxon>Agaricomycetes</taxon>
        <taxon>Hymenochaetales</taxon>
        <taxon>Hymenochaetaceae</taxon>
        <taxon>Pyrrhoderma</taxon>
    </lineage>
</organism>
<dbReference type="InterPro" id="IPR036940">
    <property type="entry name" value="PI3/4_kinase_cat_sf"/>
</dbReference>
<comment type="function">
    <text evidence="13 16">Serine/threonine protein kinase which activates checkpoint signaling upon genotoxic stresses such as ionizing radiation (IR), ultraviolet light (UV), or DNA replication stalling, thereby acting as a DNA damage sensor. Recognizes the substrate consensus sequence [ST]-Q. Phosphorylates histone H2A to form H2AS128ph (gamma-H2A) at sites of DNA damage, involved in the regulation of DNA damage response mechanism. Required for the control of telomere length and genome stability.</text>
</comment>
<dbReference type="InterPro" id="IPR016024">
    <property type="entry name" value="ARM-type_fold"/>
</dbReference>
<keyword evidence="6 16" id="KW-0723">Serine/threonine-protein kinase</keyword>
<dbReference type="PANTHER" id="PTHR37079">
    <property type="entry name" value="SERINE/THREONINE-PROTEIN KINASE ATM"/>
    <property type="match status" value="1"/>
</dbReference>
<name>A0A286UL55_9AGAM</name>
<sequence length="2977" mass="339076">MSDDKWEQIFDLLESDKPGSRQDGLAQLRDRKEQCSDLELENLDRSLWHSLFVSLCTTVVKEQNMLSQKGNSVAERRMRDAVAILRSFAEKGYRKWSRKTTGILIPHILDSLKQGERLNESIALDYIKILGTICSFQPHLDFLIKKREHWVKILSLGFALVLGDNLKTSLDDEVSSESQAVDNPDLSPDGEIMSRKRPWLGSPVKQMSVYTTSQPLSPEQIEFVNIIANVLHSSRIRIVSQEHPRLAGAILERWRRYFSLYKETSAHIDALNALQSTLEILCLNMRDMVIEFGVSVWDNLLRLFSTKVPTVRETLLCILKLLFPYVTHEKVTVDRANLVNKLLQILLPEHNMRGGFEKLSLEAIRLEVVFTKNKGVFVAKTFREGFHFSSSQANAWAYLELIADSIKEMFIFSEMPHVSTPDHNSSKRKRVQYENPIKPLLQSLTSHNVLDSKILSLQSLLFLIERHWDVFHSEIKTEILDSLFQMISSTTEDNLTQSWSYCCISAIAISENEATSSSYWDKVWVHAMRRINTSGISRYACHVANTLLICKKVASSQILLGIESRLHDINIQGPPSLCDSVCALLAHCTRIASQDISLYKLHLDDKLLSWLIKTWVVHDSTSGYTLSKLGQYTIGDILTLVEVSCGYKNNNHVPCPILTVLCPVTEFEKFQTDTFLIQNFILNGTLLSETTGLESRDQNLSRKYFTEVQGGTKPLDSRARKVSGFLIKSLESFIATWGDGKEIPRRLAPEAFRRTIDFAILAICFESSSVLNGLSSDRRTILAACKIMSLAIPHLTDCQWTMEEVLLILSGLLPLCSLESVLETEQECDALVSSSKSTGVKELGPRQKGHFNNTGLEPPLHSIIWQIVDVQDSLSVVIDTVERLLKRYIWGEKANIGDGFDPIQTNTQSTSLSIVRLVSVCVDIMASFTVQRTDKEIKRYQTLMDITTKCNDKEKFIIILRSLLKHFRQNTSRLTVSNFYKLMSKMEGFLAVKTHERSDLLQVAAIELLDSSLHIWLQIPMNIDMKISIRAIIAWLVGNKEILSWKIRDALIRLLSHYLALDPLQKFILDGHKLVPKEEKPDVALPLFLKDDDIRVRFTAARACANIFSTEYMLHQDPMLVYSNIREQLCTVLSNYEHMVTRFICLADILITSSAVRRGPYWHLLETCLYTHEYTVHIESVLRLSASRMGILRFPDLFESYASQIAYSIRISEQDFFRLPPRLLGYRDLKECAEATFLAFSPTNLLVGLADNEDIVQGNGPFPRHCRLIHLSPFDGLNRCFAEAMGYQIVFWAHNQQNDQAEDSELVDMSGLLPMLQERFAGLGPSEYLSNMISQNIDGILYTIIRSGGDLDYRDDGIIAKTLLSRNLSVRTVDTFRTLTSFRNENEFNIHSPNLPAFSTSVILDSIDWLAGYYSSVKNASSLYHILHRFFADITKGILINEQLRLLTYLCLWVSYSSNLFNDPSLLRVLMAGAAACLPQIELTTFAQGILHWAFERVREIRWDCPHLIEILLRTCMFSSRFISSSNQVESGLGKNLKQWLEHQILFFGQMDIFRRKILVSLAAWPCELPENLSGLLVNISLQDLSSILEDPYLSSHKFKLVSRLSSLTLDGTIKLPSFANRDFWRLKESIPSSGILYEEMNDFTSLLLSHSGNISNKAIAPDLEQSMGTHFLGLIKRTPNINKGTLIKHATVLSLLDLLVDQSASVVQNAHRTLRLIAFNEPLDSMKNVNWPPEYHNDIFHLDFCPVNEPVQFMELDDISLEKYSTNSHDFETWISELTIFFAGVLSKRDPFYAKLFDILRNNIGFSEQMFPILVYSLISDSGESQETQQSADTQKKLSEYFSDLLKREDLDVRCHSSIVNLVLFLRNFNSRDPSKPLDYNRWLDLDFLLLGRSSIKCGAYTTAVLFLELAAEYQQINTDQPQETEQILFDIYSHIDEPDGFYGIKTRDLQDFLLRRFQHENQWGKVINFQGANFEAGYNTSRLDIVHSLHSIGFNNLAMSTFEALEDGPNHSKVLDLKYSMGWRIGLWDIPEPPEGVGINSAIYIALKTACTERNSESTNLTIFKCFEEELMHLKRLGNENLVEIRQVIQNLMCLSQIRKWEEEAIQNDLISGYIDVNEERWKEFYSPSPFRFEDLKSVLETRISLFRSARMREQRVQIGDLQSDLTRTLFQLERECLLQLSEASREANQPQTALNSVVSALKLDKNSDFKVHQEFANVLWLQNEQTFAVKYMKAELSRFGGSSTQNVMSNLQKALALAKLGEWSSEACLEKPEHIDEQYFTPAINLLRVESHVDSTSNDSRASIFYKCALFAEKQYHGITGSEEIRRLHVYSERKSKEIADRDEALRDPRNRSVMRELAQHQKKAKALQAQDVAQLNEFLNARNKYLQQAISLLSLCLQTSDNFDSDSTIRFCSLWFANFNSEVKDIMASVSGIASRKFIFLARQLTARLSNSDSANPNQVVLKELILRMCTEHPFHSLYQLYSLQSAQYDKGSTSRRRTSSLETENTQADRISAASTLFEQVLALPNTTMMAKTLRVVCDAYLQWAKYPLKDNPSMNRASGEVLTIPKSMVIRRLQNFRVPVATANTPLDPTMRYEDCVWIDHYKPEFTLAGGINLPKICVCFGSDGEKYKQLFKGEGDDDLRQDAVMEQVFELCNQVLIQDQQTRKRDLRIRSYKVIPLAPQAGLLEFVGNTIPLHWVTKAHASYHPNDYSFKNSSLMLGSVRKGRDPSKDPAMLRQALIETFKDIQDHFHPVMRHFFTEKHKNPQLWFEMRLKYSRSVAATSIVGHILGLGDRHLSNILIDQGSGEVIHIDLGIAFEQGKLLPIPERVPFRLTADMVDGFGISGTDGVFRRCAEETLRVLRDGSDVIKTVLEVFKYDPLHSWTMSAMKIRKAQEDTGVSNPQHHDTDPLGTGIGLDLTSAVEVEAADRALSGVARKLGKSLSVEYTVNELISEATDISNLALMFTGWSPFC</sequence>
<dbReference type="GO" id="GO:0005634">
    <property type="term" value="C:nucleus"/>
    <property type="evidence" value="ECO:0007669"/>
    <property type="project" value="UniProtKB-SubCell"/>
</dbReference>
<evidence type="ECO:0000256" key="6">
    <source>
        <dbReference type="ARBA" id="ARBA00022527"/>
    </source>
</evidence>
<keyword evidence="22" id="KW-1185">Reference proteome</keyword>
<dbReference type="GO" id="GO:0006325">
    <property type="term" value="P:chromatin organization"/>
    <property type="evidence" value="ECO:0007669"/>
    <property type="project" value="UniProtKB-KW"/>
</dbReference>
<dbReference type="EC" id="2.7.11.1" evidence="4 16"/>
<evidence type="ECO:0000256" key="16">
    <source>
        <dbReference type="RuleBase" id="RU365027"/>
    </source>
</evidence>
<feature type="domain" description="PI3K/PI4K catalytic" evidence="18">
    <location>
        <begin position="2608"/>
        <end position="2927"/>
    </location>
</feature>
<keyword evidence="16" id="KW-0158">Chromosome</keyword>
<dbReference type="Gene3D" id="1.10.1070.11">
    <property type="entry name" value="Phosphatidylinositol 3-/4-kinase, catalytic domain"/>
    <property type="match status" value="1"/>
</dbReference>
<evidence type="ECO:0000256" key="11">
    <source>
        <dbReference type="ARBA" id="ARBA00022840"/>
    </source>
</evidence>
<evidence type="ECO:0000259" key="20">
    <source>
        <dbReference type="PROSITE" id="PS51190"/>
    </source>
</evidence>
<proteinExistence type="inferred from homology"/>
<dbReference type="SMART" id="SM00146">
    <property type="entry name" value="PI3Kc"/>
    <property type="match status" value="1"/>
</dbReference>
<dbReference type="GO" id="GO:0006281">
    <property type="term" value="P:DNA repair"/>
    <property type="evidence" value="ECO:0007669"/>
    <property type="project" value="InterPro"/>
</dbReference>
<evidence type="ECO:0000256" key="1">
    <source>
        <dbReference type="ARBA" id="ARBA00004123"/>
    </source>
</evidence>
<evidence type="ECO:0000256" key="8">
    <source>
        <dbReference type="ARBA" id="ARBA00022741"/>
    </source>
</evidence>
<dbReference type="PROSITE" id="PS51189">
    <property type="entry name" value="FAT"/>
    <property type="match status" value="1"/>
</dbReference>
<dbReference type="OrthoDB" id="381190at2759"/>
<feature type="domain" description="FAT" evidence="19">
    <location>
        <begin position="1891"/>
        <end position="2491"/>
    </location>
</feature>
<dbReference type="GO" id="GO:0004674">
    <property type="term" value="F:protein serine/threonine kinase activity"/>
    <property type="evidence" value="ECO:0007669"/>
    <property type="project" value="UniProtKB-KW"/>
</dbReference>
<dbReference type="InterPro" id="IPR021668">
    <property type="entry name" value="TAN"/>
</dbReference>
<keyword evidence="16" id="KW-0779">Telomere</keyword>
<dbReference type="STRING" id="2282107.A0A286UL55"/>
<protein>
    <recommendedName>
        <fullName evidence="5 16">Serine/threonine-protein kinase Tel1</fullName>
        <ecNumber evidence="4 16">2.7.11.1</ecNumber>
    </recommendedName>
</protein>